<dbReference type="Gene3D" id="3.30.560.10">
    <property type="entry name" value="Glucose Oxidase, domain 3"/>
    <property type="match status" value="1"/>
</dbReference>
<dbReference type="PANTHER" id="PTHR11552:SF147">
    <property type="entry name" value="CHOLINE DEHYDROGENASE, MITOCHONDRIAL"/>
    <property type="match status" value="1"/>
</dbReference>
<dbReference type="SUPFAM" id="SSF54373">
    <property type="entry name" value="FAD-linked reductases, C-terminal domain"/>
    <property type="match status" value="1"/>
</dbReference>
<dbReference type="Gene3D" id="3.50.50.60">
    <property type="entry name" value="FAD/NAD(P)-binding domain"/>
    <property type="match status" value="1"/>
</dbReference>
<comment type="similarity">
    <text evidence="2 5">Belongs to the GMC oxidoreductase family.</text>
</comment>
<evidence type="ECO:0000259" key="7">
    <source>
        <dbReference type="PROSITE" id="PS00624"/>
    </source>
</evidence>
<comment type="cofactor">
    <cofactor evidence="1">
        <name>FAD</name>
        <dbReference type="ChEBI" id="CHEBI:57692"/>
    </cofactor>
</comment>
<dbReference type="EMBL" id="JAAZSR010000601">
    <property type="protein sequence ID" value="NKX52567.1"/>
    <property type="molecule type" value="Genomic_DNA"/>
</dbReference>
<dbReference type="Pfam" id="PF05199">
    <property type="entry name" value="GMC_oxred_C"/>
    <property type="match status" value="1"/>
</dbReference>
<organism evidence="8 9">
    <name type="scientific">Arthrobacter deserti</name>
    <dbReference type="NCBI Taxonomy" id="1742687"/>
    <lineage>
        <taxon>Bacteria</taxon>
        <taxon>Bacillati</taxon>
        <taxon>Actinomycetota</taxon>
        <taxon>Actinomycetes</taxon>
        <taxon>Micrococcales</taxon>
        <taxon>Micrococcaceae</taxon>
        <taxon>Arthrobacter</taxon>
    </lineage>
</organism>
<evidence type="ECO:0000259" key="6">
    <source>
        <dbReference type="PROSITE" id="PS00623"/>
    </source>
</evidence>
<evidence type="ECO:0000256" key="5">
    <source>
        <dbReference type="RuleBase" id="RU003968"/>
    </source>
</evidence>
<protein>
    <recommendedName>
        <fullName evidence="6 7">Glucose-methanol-choline oxidoreductase N-terminal domain-containing protein</fullName>
    </recommendedName>
</protein>
<dbReference type="PROSITE" id="PS00623">
    <property type="entry name" value="GMC_OXRED_1"/>
    <property type="match status" value="1"/>
</dbReference>
<keyword evidence="4 5" id="KW-0274">FAD</keyword>
<dbReference type="PROSITE" id="PS00624">
    <property type="entry name" value="GMC_OXRED_2"/>
    <property type="match status" value="1"/>
</dbReference>
<evidence type="ECO:0000313" key="9">
    <source>
        <dbReference type="Proteomes" id="UP000523795"/>
    </source>
</evidence>
<feature type="non-terminal residue" evidence="8">
    <location>
        <position position="1"/>
    </location>
</feature>
<feature type="domain" description="Glucose-methanol-choline oxidoreductase N-terminal" evidence="6">
    <location>
        <begin position="71"/>
        <end position="94"/>
    </location>
</feature>
<evidence type="ECO:0000256" key="4">
    <source>
        <dbReference type="ARBA" id="ARBA00022827"/>
    </source>
</evidence>
<evidence type="ECO:0000256" key="1">
    <source>
        <dbReference type="ARBA" id="ARBA00001974"/>
    </source>
</evidence>
<keyword evidence="9" id="KW-1185">Reference proteome</keyword>
<dbReference type="Proteomes" id="UP000523795">
    <property type="component" value="Unassembled WGS sequence"/>
</dbReference>
<feature type="non-terminal residue" evidence="8">
    <location>
        <position position="414"/>
    </location>
</feature>
<feature type="domain" description="Glucose-methanol-choline oxidoreductase N-terminal" evidence="7">
    <location>
        <begin position="245"/>
        <end position="259"/>
    </location>
</feature>
<sequence length="414" mass="44667">RLTEDPACRVLLLEAGPDYRAGDTPKEFKDRTKGLGLALEAPRNHLNPEFYWHGITATPARGQEPFPYRRGRGLGGSSTINGLYATRGVPDDFAEWDRLGAEGWGPGAMLQAYCRIEDEHDFPDKPFHGSGGPTPVYREPESGWGGVDKALKAAAIDAGYGWDPGHNDPRSTGASPMAMNIRNGDRVSTNHANIEPARDRPNLATRGGTLVDRILFDGRTAVGVVDADGQEFRVADGGEVILSGGSAASPAILLRSGIGPADDLAALGIEQLVDLPVGRGAQDHAVVFVELPVVPSAQTCIGNRPTNVVVRYSSGLPGGRTNDMMIMATNHNYWFGKETAGLAVSLQQPLSRGRMRLRSADPRDEPHFDLDFLSDPRDLARARDGLGRARKLLEHDAFRRIASGEPAWPQDDAE</sequence>
<name>A0ABX1JTB2_9MICC</name>
<gene>
    <name evidence="8" type="ORF">HER39_18720</name>
</gene>
<accession>A0ABX1JTB2</accession>
<dbReference type="InterPro" id="IPR012132">
    <property type="entry name" value="GMC_OxRdtase"/>
</dbReference>
<dbReference type="PANTHER" id="PTHR11552">
    <property type="entry name" value="GLUCOSE-METHANOL-CHOLINE GMC OXIDOREDUCTASE"/>
    <property type="match status" value="1"/>
</dbReference>
<reference evidence="8 9" key="1">
    <citation type="submission" date="2020-04" db="EMBL/GenBank/DDBJ databases">
        <authorList>
            <person name="Liu S."/>
        </authorList>
    </citation>
    <scope>NUCLEOTIDE SEQUENCE [LARGE SCALE GENOMIC DNA]</scope>
    <source>
        <strain evidence="8 9">CGMCC 1.15091</strain>
    </source>
</reference>
<proteinExistence type="inferred from homology"/>
<dbReference type="SUPFAM" id="SSF51905">
    <property type="entry name" value="FAD/NAD(P)-binding domain"/>
    <property type="match status" value="1"/>
</dbReference>
<evidence type="ECO:0000313" key="8">
    <source>
        <dbReference type="EMBL" id="NKX52567.1"/>
    </source>
</evidence>
<dbReference type="Pfam" id="PF00732">
    <property type="entry name" value="GMC_oxred_N"/>
    <property type="match status" value="1"/>
</dbReference>
<comment type="caution">
    <text evidence="8">The sequence shown here is derived from an EMBL/GenBank/DDBJ whole genome shotgun (WGS) entry which is preliminary data.</text>
</comment>
<dbReference type="InterPro" id="IPR036188">
    <property type="entry name" value="FAD/NAD-bd_sf"/>
</dbReference>
<dbReference type="InterPro" id="IPR000172">
    <property type="entry name" value="GMC_OxRdtase_N"/>
</dbReference>
<keyword evidence="3 5" id="KW-0285">Flavoprotein</keyword>
<evidence type="ECO:0000256" key="2">
    <source>
        <dbReference type="ARBA" id="ARBA00010790"/>
    </source>
</evidence>
<evidence type="ECO:0000256" key="3">
    <source>
        <dbReference type="ARBA" id="ARBA00022630"/>
    </source>
</evidence>
<dbReference type="InterPro" id="IPR007867">
    <property type="entry name" value="GMC_OxRtase_C"/>
</dbReference>